<evidence type="ECO:0000313" key="2">
    <source>
        <dbReference type="Proteomes" id="UP001153334"/>
    </source>
</evidence>
<sequence>MVNDSVLKVEGDLDVKFSEMSDRERELEAYDRMSKSLQTGLLGIRSAKKGIERLEDKVTNNSSKDDTLPPPRAVHGTKSAQEPSLVPDDTSPILISIPRLYRRKPKFKLTRVGIITMCAIIWYALECTFWFLYAGPEYICTPSIPCDWSPNEPYFPYTMPFMLDEWATGGKGRALALRAGEEIGDIFAEFSDWVTNTDFTQYDELYMDVWQRKRHRRRLLKHRSNLKRREPPGYTGLFPQWQAEEAARELDEEFGEDESMSGDEVVR</sequence>
<organism evidence="1 2">
    <name type="scientific">Nemania bipapillata</name>
    <dbReference type="NCBI Taxonomy" id="110536"/>
    <lineage>
        <taxon>Eukaryota</taxon>
        <taxon>Fungi</taxon>
        <taxon>Dikarya</taxon>
        <taxon>Ascomycota</taxon>
        <taxon>Pezizomycotina</taxon>
        <taxon>Sordariomycetes</taxon>
        <taxon>Xylariomycetidae</taxon>
        <taxon>Xylariales</taxon>
        <taxon>Xylariaceae</taxon>
        <taxon>Nemania</taxon>
    </lineage>
</organism>
<protein>
    <submittedName>
        <fullName evidence="1">Uncharacterized protein</fullName>
    </submittedName>
</protein>
<keyword evidence="2" id="KW-1185">Reference proteome</keyword>
<name>A0ACC2J157_9PEZI</name>
<comment type="caution">
    <text evidence="1">The sequence shown here is derived from an EMBL/GenBank/DDBJ whole genome shotgun (WGS) entry which is preliminary data.</text>
</comment>
<evidence type="ECO:0000313" key="1">
    <source>
        <dbReference type="EMBL" id="KAJ8121059.1"/>
    </source>
</evidence>
<gene>
    <name evidence="1" type="ORF">ONZ43_g2395</name>
</gene>
<accession>A0ACC2J157</accession>
<proteinExistence type="predicted"/>
<dbReference type="Proteomes" id="UP001153334">
    <property type="component" value="Unassembled WGS sequence"/>
</dbReference>
<reference evidence="1" key="1">
    <citation type="submission" date="2022-11" db="EMBL/GenBank/DDBJ databases">
        <title>Genome Sequence of Nemania bipapillata.</title>
        <authorList>
            <person name="Buettner E."/>
        </authorList>
    </citation>
    <scope>NUCLEOTIDE SEQUENCE</scope>
    <source>
        <strain evidence="1">CP14</strain>
    </source>
</reference>
<dbReference type="EMBL" id="JAPESX010000487">
    <property type="protein sequence ID" value="KAJ8121059.1"/>
    <property type="molecule type" value="Genomic_DNA"/>
</dbReference>